<dbReference type="PANTHER" id="PTHR37534">
    <property type="entry name" value="TRANSCRIPTIONAL ACTIVATOR PROTEIN UGA3"/>
    <property type="match status" value="1"/>
</dbReference>
<accession>A0AAD6CRD7</accession>
<dbReference type="GO" id="GO:0045944">
    <property type="term" value="P:positive regulation of transcription by RNA polymerase II"/>
    <property type="evidence" value="ECO:0007669"/>
    <property type="project" value="TreeGrafter"/>
</dbReference>
<dbReference type="Pfam" id="PF11951">
    <property type="entry name" value="Fungal_trans_2"/>
    <property type="match status" value="1"/>
</dbReference>
<comment type="subcellular location">
    <subcellularLocation>
        <location evidence="1">Nucleus</location>
    </subcellularLocation>
</comment>
<dbReference type="GO" id="GO:0003700">
    <property type="term" value="F:DNA-binding transcription factor activity"/>
    <property type="evidence" value="ECO:0007669"/>
    <property type="project" value="TreeGrafter"/>
</dbReference>
<name>A0AAD6CRD7_9EURO</name>
<dbReference type="PANTHER" id="PTHR37534:SF39">
    <property type="entry name" value="TRANSCRIPTION FACTOR DOMAIN-CONTAINING PROTEIN"/>
    <property type="match status" value="1"/>
</dbReference>
<dbReference type="InterPro" id="IPR021858">
    <property type="entry name" value="Fun_TF"/>
</dbReference>
<reference evidence="3 4" key="1">
    <citation type="journal article" date="2023" name="IMA Fungus">
        <title>Comparative genomic study of the Penicillium genus elucidates a diverse pangenome and 15 lateral gene transfer events.</title>
        <authorList>
            <person name="Petersen C."/>
            <person name="Sorensen T."/>
            <person name="Nielsen M.R."/>
            <person name="Sondergaard T.E."/>
            <person name="Sorensen J.L."/>
            <person name="Fitzpatrick D.A."/>
            <person name="Frisvad J.C."/>
            <person name="Nielsen K.L."/>
        </authorList>
    </citation>
    <scope>NUCLEOTIDE SEQUENCE [LARGE SCALE GENOMIC DNA]</scope>
    <source>
        <strain evidence="3 4">IBT 35679</strain>
    </source>
</reference>
<dbReference type="GO" id="GO:0005634">
    <property type="term" value="C:nucleus"/>
    <property type="evidence" value="ECO:0007669"/>
    <property type="project" value="UniProtKB-SubCell"/>
</dbReference>
<evidence type="ECO:0000256" key="1">
    <source>
        <dbReference type="ARBA" id="ARBA00004123"/>
    </source>
</evidence>
<dbReference type="AlphaFoldDB" id="A0AAD6CRD7"/>
<evidence type="ECO:0000256" key="2">
    <source>
        <dbReference type="ARBA" id="ARBA00023242"/>
    </source>
</evidence>
<organism evidence="3 4">
    <name type="scientific">Penicillium frequentans</name>
    <dbReference type="NCBI Taxonomy" id="3151616"/>
    <lineage>
        <taxon>Eukaryota</taxon>
        <taxon>Fungi</taxon>
        <taxon>Dikarya</taxon>
        <taxon>Ascomycota</taxon>
        <taxon>Pezizomycotina</taxon>
        <taxon>Eurotiomycetes</taxon>
        <taxon>Eurotiomycetidae</taxon>
        <taxon>Eurotiales</taxon>
        <taxon>Aspergillaceae</taxon>
        <taxon>Penicillium</taxon>
    </lineage>
</organism>
<evidence type="ECO:0000313" key="4">
    <source>
        <dbReference type="Proteomes" id="UP001220324"/>
    </source>
</evidence>
<keyword evidence="2" id="KW-0539">Nucleus</keyword>
<dbReference type="EMBL" id="JAQIZZ010000007">
    <property type="protein sequence ID" value="KAJ5532228.1"/>
    <property type="molecule type" value="Genomic_DNA"/>
</dbReference>
<keyword evidence="4" id="KW-1185">Reference proteome</keyword>
<evidence type="ECO:0000313" key="3">
    <source>
        <dbReference type="EMBL" id="KAJ5532228.1"/>
    </source>
</evidence>
<proteinExistence type="predicted"/>
<sequence>MLLYQYEIWTTDSPEKWWTFYLCGAKRVIAASAETVQFHKDESAILMDWIYYHEVISDFSLRHWAQASTLSSFCRGPLAIRPGNMAIDGSPNSSRITCPMDVLDLIRIICKQPSTYQDDVASYPDADMERIQDLRQRLQESVGEYGTFRDISEAPLTRTQMLAYLYRCAALIYLNRAVFKAATTSFQHRRLIREGILVLQNLGFCESAWPMFIIACEAIEDEQRLHILDTLSQTPRDPLRRSNHVPLIHRMIETIWKQHDLSYDSNVDYTSILHAVISTAPALPLFA</sequence>
<dbReference type="GO" id="GO:0000976">
    <property type="term" value="F:transcription cis-regulatory region binding"/>
    <property type="evidence" value="ECO:0007669"/>
    <property type="project" value="TreeGrafter"/>
</dbReference>
<protein>
    <recommendedName>
        <fullName evidence="5">Transcription factor domain-containing protein</fullName>
    </recommendedName>
</protein>
<dbReference type="Proteomes" id="UP001220324">
    <property type="component" value="Unassembled WGS sequence"/>
</dbReference>
<evidence type="ECO:0008006" key="5">
    <source>
        <dbReference type="Google" id="ProtNLM"/>
    </source>
</evidence>
<gene>
    <name evidence="3" type="ORF">N7494_008780</name>
</gene>
<comment type="caution">
    <text evidence="3">The sequence shown here is derived from an EMBL/GenBank/DDBJ whole genome shotgun (WGS) entry which is preliminary data.</text>
</comment>